<dbReference type="CDD" id="cd00093">
    <property type="entry name" value="HTH_XRE"/>
    <property type="match status" value="1"/>
</dbReference>
<organism evidence="2 3">
    <name type="scientific">Terribacillus saccharophilus</name>
    <dbReference type="NCBI Taxonomy" id="361277"/>
    <lineage>
        <taxon>Bacteria</taxon>
        <taxon>Bacillati</taxon>
        <taxon>Bacillota</taxon>
        <taxon>Bacilli</taxon>
        <taxon>Bacillales</taxon>
        <taxon>Bacillaceae</taxon>
        <taxon>Terribacillus</taxon>
    </lineage>
</organism>
<comment type="caution">
    <text evidence="2">The sequence shown here is derived from an EMBL/GenBank/DDBJ whole genome shotgun (WGS) entry which is preliminary data.</text>
</comment>
<evidence type="ECO:0000313" key="3">
    <source>
        <dbReference type="Proteomes" id="UP000216852"/>
    </source>
</evidence>
<dbReference type="EMBL" id="NPBJ01000044">
    <property type="protein sequence ID" value="PAD98131.1"/>
    <property type="molecule type" value="Genomic_DNA"/>
</dbReference>
<sequence>MEKELEVKLREAFKKRGYTQEQVAAAIGTSARAISEVVTGKAKTINREMLVKIINLLEIEDIREILEIVEKKA</sequence>
<evidence type="ECO:0000259" key="1">
    <source>
        <dbReference type="PROSITE" id="PS50943"/>
    </source>
</evidence>
<dbReference type="Proteomes" id="UP000216852">
    <property type="component" value="Unassembled WGS sequence"/>
</dbReference>
<dbReference type="SUPFAM" id="SSF47413">
    <property type="entry name" value="lambda repressor-like DNA-binding domains"/>
    <property type="match status" value="1"/>
</dbReference>
<evidence type="ECO:0000313" key="2">
    <source>
        <dbReference type="EMBL" id="PAD98131.1"/>
    </source>
</evidence>
<gene>
    <name evidence="2" type="ORF">CHH48_18980</name>
</gene>
<protein>
    <recommendedName>
        <fullName evidence="1">HTH cro/C1-type domain-containing protein</fullName>
    </recommendedName>
</protein>
<dbReference type="PROSITE" id="PS50943">
    <property type="entry name" value="HTH_CROC1"/>
    <property type="match status" value="1"/>
</dbReference>
<dbReference type="RefSeq" id="WP_095220820.1">
    <property type="nucleotide sequence ID" value="NZ_NPBJ01000044.1"/>
</dbReference>
<dbReference type="SMART" id="SM00530">
    <property type="entry name" value="HTH_XRE"/>
    <property type="match status" value="1"/>
</dbReference>
<proteinExistence type="predicted"/>
<dbReference type="Pfam" id="PF01381">
    <property type="entry name" value="HTH_3"/>
    <property type="match status" value="1"/>
</dbReference>
<dbReference type="Gene3D" id="1.10.260.40">
    <property type="entry name" value="lambda repressor-like DNA-binding domains"/>
    <property type="match status" value="1"/>
</dbReference>
<feature type="domain" description="HTH cro/C1-type" evidence="1">
    <location>
        <begin position="9"/>
        <end position="65"/>
    </location>
</feature>
<name>A0ABX4GTD9_9BACI</name>
<accession>A0ABX4GTD9</accession>
<dbReference type="InterPro" id="IPR010982">
    <property type="entry name" value="Lambda_DNA-bd_dom_sf"/>
</dbReference>
<dbReference type="InterPro" id="IPR001387">
    <property type="entry name" value="Cro/C1-type_HTH"/>
</dbReference>
<reference evidence="2 3" key="1">
    <citation type="submission" date="2017-07" db="EMBL/GenBank/DDBJ databases">
        <title>Isolation and whole genome analysis of endospore-forming bacteria from heroin.</title>
        <authorList>
            <person name="Kalinowski J."/>
            <person name="Ahrens B."/>
            <person name="Al-Dilaimi A."/>
            <person name="Winkler A."/>
            <person name="Wibberg D."/>
            <person name="Schleenbecker U."/>
            <person name="Ruckert C."/>
            <person name="Wolfel R."/>
            <person name="Grass G."/>
        </authorList>
    </citation>
    <scope>NUCLEOTIDE SEQUENCE [LARGE SCALE GENOMIC DNA]</scope>
    <source>
        <strain evidence="2 3">7517-1</strain>
    </source>
</reference>
<keyword evidence="3" id="KW-1185">Reference proteome</keyword>